<dbReference type="PANTHER" id="PTHR33144:SF45">
    <property type="entry name" value="TRANSPOSASE TNP1_EN_SPM-LIKE DOMAIN-CONTAINING PROTEIN"/>
    <property type="match status" value="1"/>
</dbReference>
<feature type="compositionally biased region" description="Basic and acidic residues" evidence="1">
    <location>
        <begin position="292"/>
        <end position="301"/>
    </location>
</feature>
<dbReference type="InterPro" id="IPR004252">
    <property type="entry name" value="Probable_transposase_24"/>
</dbReference>
<feature type="compositionally biased region" description="Low complexity" evidence="1">
    <location>
        <begin position="51"/>
        <end position="62"/>
    </location>
</feature>
<dbReference type="Pfam" id="PF03017">
    <property type="entry name" value="Transposase_23"/>
    <property type="match status" value="1"/>
</dbReference>
<evidence type="ECO:0000313" key="3">
    <source>
        <dbReference type="EMBL" id="KAL1543097.1"/>
    </source>
</evidence>
<feature type="compositionally biased region" description="Basic and acidic residues" evidence="1">
    <location>
        <begin position="387"/>
        <end position="401"/>
    </location>
</feature>
<reference evidence="3 4" key="1">
    <citation type="submission" date="2024-06" db="EMBL/GenBank/DDBJ databases">
        <title>A chromosome level genome sequence of Diviner's sage (Salvia divinorum).</title>
        <authorList>
            <person name="Ford S.A."/>
            <person name="Ro D.-K."/>
            <person name="Ness R.W."/>
            <person name="Phillips M.A."/>
        </authorList>
    </citation>
    <scope>NUCLEOTIDE SEQUENCE [LARGE SCALE GENOMIC DNA]</scope>
    <source>
        <strain evidence="3">SAF-2024a</strain>
        <tissue evidence="3">Leaf</tissue>
    </source>
</reference>
<feature type="compositionally biased region" description="Polar residues" evidence="1">
    <location>
        <begin position="134"/>
        <end position="145"/>
    </location>
</feature>
<evidence type="ECO:0000256" key="1">
    <source>
        <dbReference type="SAM" id="MobiDB-lite"/>
    </source>
</evidence>
<feature type="region of interest" description="Disordered" evidence="1">
    <location>
        <begin position="1"/>
        <end position="107"/>
    </location>
</feature>
<sequence length="968" mass="110640">MAPRTRKPVAKRRSNHVSRDEGGAEEHGQEQNEQEPDLEVSQQPSQKRVMARSTRSATASRTVRSGILDKLQMMGNQQQLEPQVFPQASMEKVTGPRTRGATGNQSGYHRLEEMNQMDGDGQLQNEEERQNQETAPRSQRSTVSRRVNHGYLEEDEMEEYGQQENEQYTNLEVTDALKNALQILMASGSRRATTNQNHSAFQDNHQRRENGNWKNRRQMRPPISEQASVMTPTTRKATGSHLGYHRLQDEIQMEVDGQHQYGEQPDLQMTQQVTASSTRRSTAKRKINQGLLDRDEIEEHGQQGNEQPNMEFTQEVEKALKILMDPSARKAITNLTSCSGFRDNNKIKENGQSESRKQLQPQISHQASVMASRTWKATTNQNGRHRLRDEDQIEGHREHQNVEQSEFLSTQQTKDKQVMTRSTRRPTAGRRVHHGLLDEDEIEEHGHHENKQVSDVEVTQAIENALKILMEPNTRRATTNGNSHHGFQDISQEASISAVMPPRSQNVTRNQSGFHGLEDEDQMEGDEEQQNGEPPEMEKSQQANNEKGTVKRARGPTLLREIWGRNSDDERIKVTFNKRGQPVGPNRMKFTGFLGTLARNGKYAPLDIDDWRKVPKENKDEMIKLVKERFEIPEGAEHWILLSIGRKRNHWKSRVKIQCFHPTMPKDNQTHKPPPRVNEEQWKNLMSYWANEDVMEECERNKISSQQSVLHQTTGKLSFADMEEELKERLGRSPTRVEMFAACFTHRDGNPSTHEAGVALAQMRKQQSKLPQGSEDPVQPNHSFAKVICHDPLGKVRLGLGAKGDTPSRDTCLRMLSESQAAMRRMEERMDQISKIVERLQPERMQPEQNQNDVPPTRTPISPNQSSNSNFIGYKLQVGDSVCLKSLFDPKKVVAKGCLETVDPDEYVGGRRLGSNWYGVQISVPIEWDEDLIRPFSNFSTIGDAVGYRVAWPHHLVMLLFEPFIPCL</sequence>
<accession>A0ABD1GG54</accession>
<feature type="compositionally biased region" description="Acidic residues" evidence="1">
    <location>
        <begin position="518"/>
        <end position="530"/>
    </location>
</feature>
<feature type="compositionally biased region" description="Polar residues" evidence="1">
    <location>
        <begin position="402"/>
        <end position="412"/>
    </location>
</feature>
<feature type="compositionally biased region" description="Polar residues" evidence="1">
    <location>
        <begin position="847"/>
        <end position="866"/>
    </location>
</feature>
<feature type="region of interest" description="Disordered" evidence="1">
    <location>
        <begin position="338"/>
        <end position="433"/>
    </location>
</feature>
<keyword evidence="4" id="KW-1185">Reference proteome</keyword>
<gene>
    <name evidence="3" type="ORF">AAHA92_20111</name>
</gene>
<feature type="region of interest" description="Disordered" evidence="1">
    <location>
        <begin position="269"/>
        <end position="310"/>
    </location>
</feature>
<comment type="caution">
    <text evidence="3">The sequence shown here is derived from an EMBL/GenBank/DDBJ whole genome shotgun (WGS) entry which is preliminary data.</text>
</comment>
<feature type="compositionally biased region" description="Polar residues" evidence="1">
    <location>
        <begin position="269"/>
        <end position="280"/>
    </location>
</feature>
<dbReference type="Pfam" id="PF03004">
    <property type="entry name" value="Transposase_24"/>
    <property type="match status" value="1"/>
</dbReference>
<evidence type="ECO:0000313" key="4">
    <source>
        <dbReference type="Proteomes" id="UP001567538"/>
    </source>
</evidence>
<evidence type="ECO:0000259" key="2">
    <source>
        <dbReference type="Pfam" id="PF03017"/>
    </source>
</evidence>
<dbReference type="InterPro" id="IPR004264">
    <property type="entry name" value="Transposase_23"/>
</dbReference>
<feature type="compositionally biased region" description="Basic residues" evidence="1">
    <location>
        <begin position="1"/>
        <end position="16"/>
    </location>
</feature>
<protein>
    <recommendedName>
        <fullName evidence="2">Transposase Tnp1/En/Spm-like domain-containing protein</fullName>
    </recommendedName>
</protein>
<proteinExistence type="predicted"/>
<feature type="region of interest" description="Disordered" evidence="1">
    <location>
        <begin position="842"/>
        <end position="866"/>
    </location>
</feature>
<name>A0ABD1GG54_SALDI</name>
<dbReference type="PANTHER" id="PTHR33144">
    <property type="entry name" value="OS10G0409366 PROTEIN-RELATED"/>
    <property type="match status" value="1"/>
</dbReference>
<feature type="region of interest" description="Disordered" evidence="1">
    <location>
        <begin position="504"/>
        <end position="556"/>
    </location>
</feature>
<dbReference type="AlphaFoldDB" id="A0ABD1GG54"/>
<feature type="compositionally biased region" description="Basic and acidic residues" evidence="1">
    <location>
        <begin position="17"/>
        <end position="30"/>
    </location>
</feature>
<feature type="compositionally biased region" description="Basic and acidic residues" evidence="1">
    <location>
        <begin position="343"/>
        <end position="357"/>
    </location>
</feature>
<feature type="compositionally biased region" description="Polar residues" evidence="1">
    <location>
        <begin position="504"/>
        <end position="513"/>
    </location>
</feature>
<organism evidence="3 4">
    <name type="scientific">Salvia divinorum</name>
    <name type="common">Maria pastora</name>
    <name type="synonym">Diviner's sage</name>
    <dbReference type="NCBI Taxonomy" id="28513"/>
    <lineage>
        <taxon>Eukaryota</taxon>
        <taxon>Viridiplantae</taxon>
        <taxon>Streptophyta</taxon>
        <taxon>Embryophyta</taxon>
        <taxon>Tracheophyta</taxon>
        <taxon>Spermatophyta</taxon>
        <taxon>Magnoliopsida</taxon>
        <taxon>eudicotyledons</taxon>
        <taxon>Gunneridae</taxon>
        <taxon>Pentapetalae</taxon>
        <taxon>asterids</taxon>
        <taxon>lamiids</taxon>
        <taxon>Lamiales</taxon>
        <taxon>Lamiaceae</taxon>
        <taxon>Nepetoideae</taxon>
        <taxon>Mentheae</taxon>
        <taxon>Salviinae</taxon>
        <taxon>Salvia</taxon>
        <taxon>Salvia subgen. Calosphace</taxon>
    </lineage>
</organism>
<feature type="domain" description="Transposase Tnp1/En/Spm-like" evidence="2">
    <location>
        <begin position="882"/>
        <end position="946"/>
    </location>
</feature>
<dbReference type="Proteomes" id="UP001567538">
    <property type="component" value="Unassembled WGS sequence"/>
</dbReference>
<feature type="region of interest" description="Disordered" evidence="1">
    <location>
        <begin position="121"/>
        <end position="147"/>
    </location>
</feature>
<dbReference type="EMBL" id="JBEAFC010000008">
    <property type="protein sequence ID" value="KAL1543097.1"/>
    <property type="molecule type" value="Genomic_DNA"/>
</dbReference>
<feature type="compositionally biased region" description="Polar residues" evidence="1">
    <location>
        <begin position="358"/>
        <end position="382"/>
    </location>
</feature>
<feature type="compositionally biased region" description="Basic residues" evidence="1">
    <location>
        <begin position="422"/>
        <end position="433"/>
    </location>
</feature>